<evidence type="ECO:0000313" key="2">
    <source>
        <dbReference type="Proteomes" id="UP001142489"/>
    </source>
</evidence>
<evidence type="ECO:0000313" key="1">
    <source>
        <dbReference type="EMBL" id="KAJ7306623.1"/>
    </source>
</evidence>
<comment type="caution">
    <text evidence="1">The sequence shown here is derived from an EMBL/GenBank/DDBJ whole genome shotgun (WGS) entry which is preliminary data.</text>
</comment>
<dbReference type="EMBL" id="JAPFRF010000020">
    <property type="protein sequence ID" value="KAJ7306623.1"/>
    <property type="molecule type" value="Genomic_DNA"/>
</dbReference>
<reference evidence="1" key="1">
    <citation type="journal article" date="2023" name="DNA Res.">
        <title>Chromosome-level genome assembly of Phrynocephalus forsythii using third-generation DNA sequencing and Hi-C analysis.</title>
        <authorList>
            <person name="Qi Y."/>
            <person name="Zhao W."/>
            <person name="Zhao Y."/>
            <person name="Niu C."/>
            <person name="Cao S."/>
            <person name="Zhang Y."/>
        </authorList>
    </citation>
    <scope>NUCLEOTIDE SEQUENCE</scope>
    <source>
        <tissue evidence="1">Muscle</tissue>
    </source>
</reference>
<proteinExistence type="predicted"/>
<name>A0A9Q1ARZ4_9SAUR</name>
<dbReference type="Proteomes" id="UP001142489">
    <property type="component" value="Unassembled WGS sequence"/>
</dbReference>
<accession>A0A9Q1ARZ4</accession>
<dbReference type="AlphaFoldDB" id="A0A9Q1ARZ4"/>
<sequence>MMVLLSDPLVLPSCQLWGDDSTGLFLATPQALSNLQIQVHRSRLHEPNVSKPPPCRENKIKARQRSLLSFSRQCPEETLEGDTGGWARKIPSPLWQRVRNNVLTLVYSGVSIDLSRLIRNLRKDTEGPSCEPVPAFGKIFLDRDDATSHVAFPPGDPTSSPCSAGTCEDGWKMQIS</sequence>
<organism evidence="1 2">
    <name type="scientific">Phrynocephalus forsythii</name>
    <dbReference type="NCBI Taxonomy" id="171643"/>
    <lineage>
        <taxon>Eukaryota</taxon>
        <taxon>Metazoa</taxon>
        <taxon>Chordata</taxon>
        <taxon>Craniata</taxon>
        <taxon>Vertebrata</taxon>
        <taxon>Euteleostomi</taxon>
        <taxon>Lepidosauria</taxon>
        <taxon>Squamata</taxon>
        <taxon>Bifurcata</taxon>
        <taxon>Unidentata</taxon>
        <taxon>Episquamata</taxon>
        <taxon>Toxicofera</taxon>
        <taxon>Iguania</taxon>
        <taxon>Acrodonta</taxon>
        <taxon>Agamidae</taxon>
        <taxon>Agaminae</taxon>
        <taxon>Phrynocephalus</taxon>
    </lineage>
</organism>
<keyword evidence="2" id="KW-1185">Reference proteome</keyword>
<protein>
    <submittedName>
        <fullName evidence="1">Uncharacterized protein</fullName>
    </submittedName>
</protein>
<gene>
    <name evidence="1" type="ORF">JRQ81_010032</name>
</gene>